<name>A0A9W7L5S9_9STRA</name>
<evidence type="ECO:0000256" key="3">
    <source>
        <dbReference type="ARBA" id="ARBA00013151"/>
    </source>
</evidence>
<dbReference type="EC" id="2.2.1.2" evidence="3 7"/>
<dbReference type="InterPro" id="IPR013785">
    <property type="entry name" value="Aldolase_TIM"/>
</dbReference>
<keyword evidence="6" id="KW-0704">Schiff base</keyword>
<evidence type="ECO:0000313" key="9">
    <source>
        <dbReference type="Proteomes" id="UP001165065"/>
    </source>
</evidence>
<dbReference type="PANTHER" id="PTHR10683:SF18">
    <property type="entry name" value="TRANSALDOLASE"/>
    <property type="match status" value="1"/>
</dbReference>
<dbReference type="GO" id="GO:0005975">
    <property type="term" value="P:carbohydrate metabolic process"/>
    <property type="evidence" value="ECO:0007669"/>
    <property type="project" value="InterPro"/>
</dbReference>
<dbReference type="GO" id="GO:0006098">
    <property type="term" value="P:pentose-phosphate shunt"/>
    <property type="evidence" value="ECO:0007669"/>
    <property type="project" value="UniProtKB-KW"/>
</dbReference>
<comment type="catalytic activity">
    <reaction evidence="7">
        <text>D-sedoheptulose 7-phosphate + D-glyceraldehyde 3-phosphate = D-erythrose 4-phosphate + beta-D-fructose 6-phosphate</text>
        <dbReference type="Rhea" id="RHEA:17053"/>
        <dbReference type="ChEBI" id="CHEBI:16897"/>
        <dbReference type="ChEBI" id="CHEBI:57483"/>
        <dbReference type="ChEBI" id="CHEBI:57634"/>
        <dbReference type="ChEBI" id="CHEBI:59776"/>
        <dbReference type="EC" id="2.2.1.2"/>
    </reaction>
</comment>
<evidence type="ECO:0000256" key="6">
    <source>
        <dbReference type="ARBA" id="ARBA00023270"/>
    </source>
</evidence>
<dbReference type="InterPro" id="IPR001585">
    <property type="entry name" value="TAL/FSA"/>
</dbReference>
<dbReference type="AlphaFoldDB" id="A0A9W7L5S9"/>
<dbReference type="GO" id="GO:0004801">
    <property type="term" value="F:transaldolase activity"/>
    <property type="evidence" value="ECO:0007669"/>
    <property type="project" value="UniProtKB-EC"/>
</dbReference>
<dbReference type="CDD" id="cd00957">
    <property type="entry name" value="Transaldolase_TalAB"/>
    <property type="match status" value="1"/>
</dbReference>
<dbReference type="Gene3D" id="3.20.20.70">
    <property type="entry name" value="Aldolase class I"/>
    <property type="match status" value="1"/>
</dbReference>
<proteinExistence type="inferred from homology"/>
<gene>
    <name evidence="8" type="ORF">TrCOL_g5219</name>
</gene>
<protein>
    <recommendedName>
        <fullName evidence="3 7">Transaldolase</fullName>
        <ecNumber evidence="3 7">2.2.1.2</ecNumber>
    </recommendedName>
</protein>
<dbReference type="OrthoDB" id="2015515at2759"/>
<dbReference type="InterPro" id="IPR018225">
    <property type="entry name" value="Transaldolase_AS"/>
</dbReference>
<dbReference type="Pfam" id="PF00923">
    <property type="entry name" value="TAL_FSA"/>
    <property type="match status" value="1"/>
</dbReference>
<comment type="pathway">
    <text evidence="1 7">Carbohydrate degradation; pentose phosphate pathway; D-glyceraldehyde 3-phosphate and beta-D-fructose 6-phosphate from D-ribose 5-phosphate and D-xylulose 5-phosphate (non-oxidative stage): step 2/3.</text>
</comment>
<evidence type="ECO:0000313" key="8">
    <source>
        <dbReference type="EMBL" id="GMI32273.1"/>
    </source>
</evidence>
<evidence type="ECO:0000256" key="2">
    <source>
        <dbReference type="ARBA" id="ARBA00008012"/>
    </source>
</evidence>
<dbReference type="Proteomes" id="UP001165065">
    <property type="component" value="Unassembled WGS sequence"/>
</dbReference>
<evidence type="ECO:0000256" key="5">
    <source>
        <dbReference type="ARBA" id="ARBA00023126"/>
    </source>
</evidence>
<sequence>MHSSGGFIVNPRPRVSRSSAAVYATTQLEELSSMTTLSIDSGDLEVIEAFAKLGCISDATTNPLFVAQAGQSGDPVYKAMVDESVTSAVKSAGSSNLNEITALAMDTLAVTLGAKISALVPGFVSTEVDPRLSFDMEASVAKGRRIISLYEERGIPRSRILIKLAATWEGIQAAKKLEAEGITCNLTLIFSVTQAIACGQADVRLISPFPGRILDWHNAKRSTIPATPSEDEGVMAVVKMHHYYRAFSHEKTILMPASWRPSRGTSSPDFMLDEIRALAGVDRMTIPAPLLQMLQDSTDPLPRVLHNKGWGESSPLAGEEVVMDEKTFRYMMTMDGCGNDKLGEGLRAFCDLTDELEQAIKFKVETKLN</sequence>
<reference evidence="9" key="1">
    <citation type="journal article" date="2023" name="Commun. Biol.">
        <title>Genome analysis of Parmales, the sister group of diatoms, reveals the evolutionary specialization of diatoms from phago-mixotrophs to photoautotrophs.</title>
        <authorList>
            <person name="Ban H."/>
            <person name="Sato S."/>
            <person name="Yoshikawa S."/>
            <person name="Yamada K."/>
            <person name="Nakamura Y."/>
            <person name="Ichinomiya M."/>
            <person name="Sato N."/>
            <person name="Blanc-Mathieu R."/>
            <person name="Endo H."/>
            <person name="Kuwata A."/>
            <person name="Ogata H."/>
        </authorList>
    </citation>
    <scope>NUCLEOTIDE SEQUENCE [LARGE SCALE GENOMIC DNA]</scope>
</reference>
<evidence type="ECO:0000256" key="7">
    <source>
        <dbReference type="RuleBase" id="RU000501"/>
    </source>
</evidence>
<keyword evidence="4 7" id="KW-0808">Transferase</keyword>
<dbReference type="EMBL" id="BRYA01000017">
    <property type="protein sequence ID" value="GMI32273.1"/>
    <property type="molecule type" value="Genomic_DNA"/>
</dbReference>
<dbReference type="PANTHER" id="PTHR10683">
    <property type="entry name" value="TRANSALDOLASE"/>
    <property type="match status" value="1"/>
</dbReference>
<keyword evidence="9" id="KW-1185">Reference proteome</keyword>
<dbReference type="InterPro" id="IPR004730">
    <property type="entry name" value="Transaldolase_1"/>
</dbReference>
<evidence type="ECO:0000256" key="1">
    <source>
        <dbReference type="ARBA" id="ARBA00004857"/>
    </source>
</evidence>
<comment type="caution">
    <text evidence="8">The sequence shown here is derived from an EMBL/GenBank/DDBJ whole genome shotgun (WGS) entry which is preliminary data.</text>
</comment>
<evidence type="ECO:0000256" key="4">
    <source>
        <dbReference type="ARBA" id="ARBA00022679"/>
    </source>
</evidence>
<dbReference type="SUPFAM" id="SSF51569">
    <property type="entry name" value="Aldolase"/>
    <property type="match status" value="1"/>
</dbReference>
<accession>A0A9W7L5S9</accession>
<keyword evidence="5 7" id="KW-0570">Pentose shunt</keyword>
<comment type="similarity">
    <text evidence="2">Belongs to the transaldolase family. Type 1 subfamily.</text>
</comment>
<dbReference type="GO" id="GO:0005737">
    <property type="term" value="C:cytoplasm"/>
    <property type="evidence" value="ECO:0007669"/>
    <property type="project" value="InterPro"/>
</dbReference>
<organism evidence="8 9">
    <name type="scientific">Triparma columacea</name>
    <dbReference type="NCBI Taxonomy" id="722753"/>
    <lineage>
        <taxon>Eukaryota</taxon>
        <taxon>Sar</taxon>
        <taxon>Stramenopiles</taxon>
        <taxon>Ochrophyta</taxon>
        <taxon>Bolidophyceae</taxon>
        <taxon>Parmales</taxon>
        <taxon>Triparmaceae</taxon>
        <taxon>Triparma</taxon>
    </lineage>
</organism>
<dbReference type="PROSITE" id="PS00958">
    <property type="entry name" value="TRANSALDOLASE_2"/>
    <property type="match status" value="1"/>
</dbReference>
<comment type="function">
    <text evidence="7">Catalyzes the rate-limiting step of the non-oxidative phase in the pentose phosphate pathway. Catalyzes the reversible conversion of sedheptulose-7-phosphate and D-glyceraldehyde 3-phosphate into erythrose-4-phosphate and beta-D-fructose 6-phosphate.</text>
</comment>